<keyword evidence="2" id="KW-1185">Reference proteome</keyword>
<dbReference type="AlphaFoldDB" id="A0A397S9Q0"/>
<evidence type="ECO:0000313" key="2">
    <source>
        <dbReference type="Proteomes" id="UP000265703"/>
    </source>
</evidence>
<sequence length="248" mass="28974">MEVANAYVQVGSGKVGNACIRDYDKKYKDQENLLKATETLNRLIQQDSNITKHLKERCDDNKVLFKDLKQNILNETYNECTGSLKNLKDNTKQVINFSEQRRIISNNLIVLAKNLLNNLETKNVLSSYRDYISSFNRRLKGRLDANVWNRAYSAVNKKVETEMANYSGSERDDVSNLKNELDNVHLTLEEYELLILIKYRSICEFHRNRYQTRTEARKKLEDSSFPKDMEVFKNVLDKLFKALDLLDA</sequence>
<accession>A0A397S9Q0</accession>
<dbReference type="OrthoDB" id="2319706at2759"/>
<protein>
    <submittedName>
        <fullName evidence="1">Uncharacterized protein</fullName>
    </submittedName>
</protein>
<comment type="caution">
    <text evidence="1">The sequence shown here is derived from an EMBL/GenBank/DDBJ whole genome shotgun (WGS) entry which is preliminary data.</text>
</comment>
<proteinExistence type="predicted"/>
<dbReference type="EMBL" id="QKYT01000641">
    <property type="protein sequence ID" value="RIA82688.1"/>
    <property type="molecule type" value="Genomic_DNA"/>
</dbReference>
<evidence type="ECO:0000313" key="1">
    <source>
        <dbReference type="EMBL" id="RIA82688.1"/>
    </source>
</evidence>
<organism evidence="1 2">
    <name type="scientific">Glomus cerebriforme</name>
    <dbReference type="NCBI Taxonomy" id="658196"/>
    <lineage>
        <taxon>Eukaryota</taxon>
        <taxon>Fungi</taxon>
        <taxon>Fungi incertae sedis</taxon>
        <taxon>Mucoromycota</taxon>
        <taxon>Glomeromycotina</taxon>
        <taxon>Glomeromycetes</taxon>
        <taxon>Glomerales</taxon>
        <taxon>Glomeraceae</taxon>
        <taxon>Glomus</taxon>
    </lineage>
</organism>
<reference evidence="1 2" key="1">
    <citation type="submission" date="2018-06" db="EMBL/GenBank/DDBJ databases">
        <title>Comparative genomics reveals the genomic features of Rhizophagus irregularis, R. cerebriforme, R. diaphanum and Gigaspora rosea, and their symbiotic lifestyle signature.</title>
        <authorList>
            <person name="Morin E."/>
            <person name="San Clemente H."/>
            <person name="Chen E.C.H."/>
            <person name="De La Providencia I."/>
            <person name="Hainaut M."/>
            <person name="Kuo A."/>
            <person name="Kohler A."/>
            <person name="Murat C."/>
            <person name="Tang N."/>
            <person name="Roy S."/>
            <person name="Loubradou J."/>
            <person name="Henrissat B."/>
            <person name="Grigoriev I.V."/>
            <person name="Corradi N."/>
            <person name="Roux C."/>
            <person name="Martin F.M."/>
        </authorList>
    </citation>
    <scope>NUCLEOTIDE SEQUENCE [LARGE SCALE GENOMIC DNA]</scope>
    <source>
        <strain evidence="1 2">DAOM 227022</strain>
    </source>
</reference>
<dbReference type="Proteomes" id="UP000265703">
    <property type="component" value="Unassembled WGS sequence"/>
</dbReference>
<name>A0A397S9Q0_9GLOM</name>
<gene>
    <name evidence="1" type="ORF">C1645_834982</name>
</gene>